<evidence type="ECO:0000256" key="5">
    <source>
        <dbReference type="ARBA" id="ARBA00022622"/>
    </source>
</evidence>
<reference evidence="15 16" key="1">
    <citation type="submission" date="2018-10" db="EMBL/GenBank/DDBJ databases">
        <title>Fifty Aureobasidium pullulans genomes reveal a recombining polyextremotolerant generalist.</title>
        <authorList>
            <person name="Gostincar C."/>
            <person name="Turk M."/>
            <person name="Zajc J."/>
            <person name="Gunde-Cimerman N."/>
        </authorList>
    </citation>
    <scope>NUCLEOTIDE SEQUENCE [LARGE SCALE GENOMIC DNA]</scope>
    <source>
        <strain evidence="13 15">EXF-10507</strain>
        <strain evidence="14 16">EXF-1645</strain>
    </source>
</reference>
<gene>
    <name evidence="14" type="ORF">D6C78_06669</name>
    <name evidence="13" type="ORF">D6D15_05604</name>
</gene>
<evidence type="ECO:0000313" key="15">
    <source>
        <dbReference type="Proteomes" id="UP000304928"/>
    </source>
</evidence>
<evidence type="ECO:0000256" key="8">
    <source>
        <dbReference type="ARBA" id="ARBA00023288"/>
    </source>
</evidence>
<dbReference type="PROSITE" id="PS52012">
    <property type="entry name" value="CFEM"/>
    <property type="match status" value="1"/>
</dbReference>
<sequence length="175" mass="17692">MRLLAIVASLAASAMAQQLLVYSDSALPSCAQQCTILQNAQTGCIPPAAPVTDAVIYESCFCQSGYLTPLKAAGSTLCSDVCEAADVAKIATWYQSNCADNGVAAAAQVSAGTTTDPAATRSASTIASSPPTSTSTGGTQSSSSAQDADPHHDCYTPFASQGGQQPCQQNKSSKS</sequence>
<feature type="compositionally biased region" description="Low complexity" evidence="10">
    <location>
        <begin position="117"/>
        <end position="147"/>
    </location>
</feature>
<organism evidence="13 15">
    <name type="scientific">Aureobasidium pullulans</name>
    <name type="common">Black yeast</name>
    <name type="synonym">Pullularia pullulans</name>
    <dbReference type="NCBI Taxonomy" id="5580"/>
    <lineage>
        <taxon>Eukaryota</taxon>
        <taxon>Fungi</taxon>
        <taxon>Dikarya</taxon>
        <taxon>Ascomycota</taxon>
        <taxon>Pezizomycotina</taxon>
        <taxon>Dothideomycetes</taxon>
        <taxon>Dothideomycetidae</taxon>
        <taxon>Dothideales</taxon>
        <taxon>Saccotheciaceae</taxon>
        <taxon>Aureobasidium</taxon>
    </lineage>
</organism>
<dbReference type="Proteomes" id="UP000308724">
    <property type="component" value="Unassembled WGS sequence"/>
</dbReference>
<dbReference type="EMBL" id="QZBZ01000151">
    <property type="protein sequence ID" value="TIA34693.1"/>
    <property type="molecule type" value="Genomic_DNA"/>
</dbReference>
<feature type="chain" id="PRO_5036358805" description="CFEM domain-containing protein" evidence="11">
    <location>
        <begin position="17"/>
        <end position="175"/>
    </location>
</feature>
<proteinExistence type="inferred from homology"/>
<evidence type="ECO:0000256" key="7">
    <source>
        <dbReference type="ARBA" id="ARBA00023157"/>
    </source>
</evidence>
<evidence type="ECO:0000313" key="16">
    <source>
        <dbReference type="Proteomes" id="UP000308724"/>
    </source>
</evidence>
<keyword evidence="9" id="KW-0408">Iron</keyword>
<evidence type="ECO:0000256" key="9">
    <source>
        <dbReference type="PROSITE-ProRule" id="PRU01356"/>
    </source>
</evidence>
<protein>
    <recommendedName>
        <fullName evidence="12">CFEM domain-containing protein</fullName>
    </recommendedName>
</protein>
<keyword evidence="5" id="KW-0472">Membrane</keyword>
<dbReference type="GO" id="GO:0046872">
    <property type="term" value="F:metal ion binding"/>
    <property type="evidence" value="ECO:0007669"/>
    <property type="project" value="UniProtKB-UniRule"/>
</dbReference>
<comment type="similarity">
    <text evidence="3">Belongs to the RBT5 family.</text>
</comment>
<evidence type="ECO:0000256" key="10">
    <source>
        <dbReference type="SAM" id="MobiDB-lite"/>
    </source>
</evidence>
<feature type="signal peptide" evidence="11">
    <location>
        <begin position="1"/>
        <end position="16"/>
    </location>
</feature>
<evidence type="ECO:0000256" key="1">
    <source>
        <dbReference type="ARBA" id="ARBA00004589"/>
    </source>
</evidence>
<keyword evidence="5" id="KW-0325">Glycoprotein</keyword>
<dbReference type="AlphaFoldDB" id="A0A4S9B7Q2"/>
<evidence type="ECO:0000256" key="2">
    <source>
        <dbReference type="ARBA" id="ARBA00004613"/>
    </source>
</evidence>
<evidence type="ECO:0000256" key="4">
    <source>
        <dbReference type="ARBA" id="ARBA00022525"/>
    </source>
</evidence>
<keyword evidence="5" id="KW-0336">GPI-anchor</keyword>
<keyword evidence="4" id="KW-0964">Secreted</keyword>
<evidence type="ECO:0000256" key="3">
    <source>
        <dbReference type="ARBA" id="ARBA00010031"/>
    </source>
</evidence>
<evidence type="ECO:0000313" key="13">
    <source>
        <dbReference type="EMBL" id="THW88952.1"/>
    </source>
</evidence>
<keyword evidence="7" id="KW-1015">Disulfide bond</keyword>
<keyword evidence="9" id="KW-0479">Metal-binding</keyword>
<dbReference type="InterPro" id="IPR008427">
    <property type="entry name" value="Extracellular_membr_CFEM_dom"/>
</dbReference>
<keyword evidence="6 11" id="KW-0732">Signal</keyword>
<keyword evidence="9" id="KW-0349">Heme</keyword>
<dbReference type="Proteomes" id="UP000304928">
    <property type="component" value="Unassembled WGS sequence"/>
</dbReference>
<evidence type="ECO:0000313" key="14">
    <source>
        <dbReference type="EMBL" id="TIA34693.1"/>
    </source>
</evidence>
<comment type="subcellular location">
    <subcellularLocation>
        <location evidence="1">Membrane</location>
        <topology evidence="1">Lipid-anchor</topology>
        <topology evidence="1">GPI-anchor</topology>
    </subcellularLocation>
    <subcellularLocation>
        <location evidence="2">Secreted</location>
    </subcellularLocation>
</comment>
<feature type="compositionally biased region" description="Polar residues" evidence="10">
    <location>
        <begin position="158"/>
        <end position="175"/>
    </location>
</feature>
<evidence type="ECO:0000259" key="12">
    <source>
        <dbReference type="PROSITE" id="PS52012"/>
    </source>
</evidence>
<feature type="domain" description="CFEM" evidence="12">
    <location>
        <begin position="2"/>
        <end position="125"/>
    </location>
</feature>
<dbReference type="GO" id="GO:0005576">
    <property type="term" value="C:extracellular region"/>
    <property type="evidence" value="ECO:0007669"/>
    <property type="project" value="UniProtKB-SubCell"/>
</dbReference>
<comment type="caution">
    <text evidence="9">Lacks conserved residue(s) required for the propagation of feature annotation.</text>
</comment>
<comment type="caution">
    <text evidence="13">The sequence shown here is derived from an EMBL/GenBank/DDBJ whole genome shotgun (WGS) entry which is preliminary data.</text>
</comment>
<feature type="binding site" description="axial binding residue" evidence="9">
    <location>
        <position position="53"/>
    </location>
    <ligand>
        <name>heme</name>
        <dbReference type="ChEBI" id="CHEBI:30413"/>
    </ligand>
    <ligandPart>
        <name>Fe</name>
        <dbReference type="ChEBI" id="CHEBI:18248"/>
    </ligandPart>
</feature>
<accession>A0A4S9B7Q2</accession>
<feature type="region of interest" description="Disordered" evidence="10">
    <location>
        <begin position="115"/>
        <end position="175"/>
    </location>
</feature>
<name>A0A4S9B7Q2_AURPU</name>
<dbReference type="GO" id="GO:0098552">
    <property type="term" value="C:side of membrane"/>
    <property type="evidence" value="ECO:0007669"/>
    <property type="project" value="UniProtKB-KW"/>
</dbReference>
<evidence type="ECO:0000256" key="6">
    <source>
        <dbReference type="ARBA" id="ARBA00022729"/>
    </source>
</evidence>
<dbReference type="EMBL" id="QZAR01000091">
    <property type="protein sequence ID" value="THW88952.1"/>
    <property type="molecule type" value="Genomic_DNA"/>
</dbReference>
<keyword evidence="8" id="KW-0449">Lipoprotein</keyword>
<evidence type="ECO:0000256" key="11">
    <source>
        <dbReference type="SAM" id="SignalP"/>
    </source>
</evidence>